<dbReference type="SUPFAM" id="SSF53743">
    <property type="entry name" value="FucI/AraA N-terminal and middle domains"/>
    <property type="match status" value="1"/>
</dbReference>
<evidence type="ECO:0000256" key="6">
    <source>
        <dbReference type="ARBA" id="ARBA00023277"/>
    </source>
</evidence>
<feature type="active site" description="Proton acceptor" evidence="7">
    <location>
        <position position="350"/>
    </location>
</feature>
<evidence type="ECO:0000313" key="11">
    <source>
        <dbReference type="EMBL" id="AEJ42639.1"/>
    </source>
</evidence>
<keyword evidence="5 7" id="KW-0294">Fucose metabolism</keyword>
<evidence type="ECO:0000256" key="3">
    <source>
        <dbReference type="ARBA" id="ARBA00023211"/>
    </source>
</evidence>
<gene>
    <name evidence="7 11" type="primary">fucI</name>
    <name evidence="11" type="ordered locus">TC41_0681</name>
</gene>
<dbReference type="InterPro" id="IPR005763">
    <property type="entry name" value="Fucose_isomerase"/>
</dbReference>
<dbReference type="Gene3D" id="3.20.14.10">
    <property type="entry name" value="L-fucose/L-arabinose isomerase, C-terminal"/>
    <property type="match status" value="1"/>
</dbReference>
<dbReference type="InterPro" id="IPR012889">
    <property type="entry name" value="Fucose_isomerase_N2"/>
</dbReference>
<reference evidence="12" key="2">
    <citation type="submission" date="2011-06" db="EMBL/GenBank/DDBJ databases">
        <title>The complete genome sequence of Alicyclobacillus acidocaldarius sp. Tc-4-1.</title>
        <authorList>
            <person name="Chen Y."/>
            <person name="He Y."/>
            <person name="Dong Z."/>
            <person name="Hu S."/>
        </authorList>
    </citation>
    <scope>NUCLEOTIDE SEQUENCE [LARGE SCALE GENOMIC DNA]</scope>
    <source>
        <strain evidence="12">Tc-4-1</strain>
    </source>
</reference>
<dbReference type="SUPFAM" id="SSF50443">
    <property type="entry name" value="FucI/AraA C-terminal domain-like"/>
    <property type="match status" value="1"/>
</dbReference>
<keyword evidence="1 7" id="KW-0963">Cytoplasm</keyword>
<dbReference type="GO" id="GO:0030145">
    <property type="term" value="F:manganese ion binding"/>
    <property type="evidence" value="ECO:0007669"/>
    <property type="project" value="UniProtKB-UniRule"/>
</dbReference>
<feature type="binding site" evidence="7">
    <location>
        <position position="539"/>
    </location>
    <ligand>
        <name>Mn(2+)</name>
        <dbReference type="ChEBI" id="CHEBI:29035"/>
    </ligand>
</feature>
<dbReference type="AlphaFoldDB" id="F8IDY5"/>
<feature type="active site" description="Proton acceptor" evidence="7">
    <location>
        <position position="374"/>
    </location>
</feature>
<feature type="domain" description="L-fucose isomerase C-terminal" evidence="8">
    <location>
        <begin position="403"/>
        <end position="565"/>
    </location>
</feature>
<dbReference type="InterPro" id="IPR012888">
    <property type="entry name" value="Fucose_iso_N1"/>
</dbReference>
<dbReference type="InterPro" id="IPR038393">
    <property type="entry name" value="Fuc_iso_dom3_sf"/>
</dbReference>
<dbReference type="Pfam" id="PF07882">
    <property type="entry name" value="Fucose_iso_N2"/>
    <property type="match status" value="1"/>
</dbReference>
<dbReference type="UniPathway" id="UPA00563">
    <property type="reaction ID" value="UER00624"/>
</dbReference>
<dbReference type="PATRIC" id="fig|1048834.4.peg.640"/>
<evidence type="ECO:0000256" key="2">
    <source>
        <dbReference type="ARBA" id="ARBA00022723"/>
    </source>
</evidence>
<evidence type="ECO:0000313" key="12">
    <source>
        <dbReference type="Proteomes" id="UP000000292"/>
    </source>
</evidence>
<evidence type="ECO:0000256" key="1">
    <source>
        <dbReference type="ARBA" id="ARBA00022490"/>
    </source>
</evidence>
<proteinExistence type="inferred from homology"/>
<accession>F8IDY5</accession>
<dbReference type="Gene3D" id="3.40.50.1070">
    <property type="match status" value="1"/>
</dbReference>
<dbReference type="eggNOG" id="COG2407">
    <property type="taxonomic scope" value="Bacteria"/>
</dbReference>
<dbReference type="EC" id="5.3.1.25" evidence="7"/>
<reference evidence="11 12" key="1">
    <citation type="journal article" date="2011" name="J. Bacteriol.">
        <title>Complete Genome Sequence of Alicyclobacillus acidocaldarius Strain Tc-4-1.</title>
        <authorList>
            <person name="Chen Y."/>
            <person name="He Y."/>
            <person name="Zhang B."/>
            <person name="Yang J."/>
            <person name="Li W."/>
            <person name="Dong Z."/>
            <person name="Hu S."/>
        </authorList>
    </citation>
    <scope>NUCLEOTIDE SEQUENCE [LARGE SCALE GENOMIC DNA]</scope>
    <source>
        <strain evidence="11 12">Tc-4-1</strain>
    </source>
</reference>
<dbReference type="InterPro" id="IPR015888">
    <property type="entry name" value="Fuc_isomerase_C"/>
</dbReference>
<dbReference type="STRING" id="1048834.TC41_0681"/>
<evidence type="ECO:0000256" key="7">
    <source>
        <dbReference type="HAMAP-Rule" id="MF_01254"/>
    </source>
</evidence>
<dbReference type="PANTHER" id="PTHR37840:SF1">
    <property type="entry name" value="L-FUCOSE ISOMERASE"/>
    <property type="match status" value="1"/>
</dbReference>
<evidence type="ECO:0000256" key="4">
    <source>
        <dbReference type="ARBA" id="ARBA00023235"/>
    </source>
</evidence>
<dbReference type="HAMAP" id="MF_01254">
    <property type="entry name" value="Fucose_iso"/>
    <property type="match status" value="1"/>
</dbReference>
<dbReference type="NCBIfam" id="NF008220">
    <property type="entry name" value="PRK10991.1"/>
    <property type="match status" value="1"/>
</dbReference>
<dbReference type="Pfam" id="PF02952">
    <property type="entry name" value="Fucose_iso_C"/>
    <property type="match status" value="1"/>
</dbReference>
<feature type="domain" description="L-fucose isomerase N-terminal-2" evidence="10">
    <location>
        <begin position="188"/>
        <end position="367"/>
    </location>
</feature>
<comment type="cofactor">
    <cofactor evidence="7">
        <name>Mn(2+)</name>
        <dbReference type="ChEBI" id="CHEBI:29035"/>
    </cofactor>
</comment>
<evidence type="ECO:0000259" key="8">
    <source>
        <dbReference type="Pfam" id="PF02952"/>
    </source>
</evidence>
<dbReference type="GO" id="GO:0005737">
    <property type="term" value="C:cytoplasm"/>
    <property type="evidence" value="ECO:0007669"/>
    <property type="project" value="UniProtKB-SubCell"/>
</dbReference>
<dbReference type="InterPro" id="IPR004216">
    <property type="entry name" value="Fuc/Ara_isomerase_C"/>
</dbReference>
<dbReference type="GO" id="GO:0008790">
    <property type="term" value="F:arabinose isomerase activity"/>
    <property type="evidence" value="ECO:0007669"/>
    <property type="project" value="TreeGrafter"/>
</dbReference>
<dbReference type="InterPro" id="IPR038391">
    <property type="entry name" value="Fucose_iso_dom1_sf"/>
</dbReference>
<dbReference type="Pfam" id="PF07881">
    <property type="entry name" value="Fucose_iso_N1"/>
    <property type="match status" value="1"/>
</dbReference>
<name>F8IDY5_ALIAT</name>
<keyword evidence="6 7" id="KW-0119">Carbohydrate metabolism</keyword>
<dbReference type="InterPro" id="IPR009015">
    <property type="entry name" value="Fucose_isomerase_N/cen_sf"/>
</dbReference>
<comment type="subcellular location">
    <subcellularLocation>
        <location evidence="7">Cytoplasm</location>
    </subcellularLocation>
</comment>
<dbReference type="Proteomes" id="UP000000292">
    <property type="component" value="Chromosome"/>
</dbReference>
<dbReference type="HOGENOM" id="CLU_033326_1_0_9"/>
<feature type="binding site" evidence="7">
    <location>
        <position position="374"/>
    </location>
    <ligand>
        <name>Mn(2+)</name>
        <dbReference type="ChEBI" id="CHEBI:29035"/>
    </ligand>
</feature>
<keyword evidence="2 7" id="KW-0479">Metal-binding</keyword>
<evidence type="ECO:0000256" key="5">
    <source>
        <dbReference type="ARBA" id="ARBA00023253"/>
    </source>
</evidence>
<organism evidence="11 12">
    <name type="scientific">Alicyclobacillus acidocaldarius (strain Tc-4-1)</name>
    <name type="common">Bacillus acidocaldarius</name>
    <dbReference type="NCBI Taxonomy" id="1048834"/>
    <lineage>
        <taxon>Bacteria</taxon>
        <taxon>Bacillati</taxon>
        <taxon>Bacillota</taxon>
        <taxon>Bacilli</taxon>
        <taxon>Bacillales</taxon>
        <taxon>Alicyclobacillaceae</taxon>
        <taxon>Alicyclobacillus</taxon>
    </lineage>
</organism>
<comment type="catalytic activity">
    <reaction evidence="7">
        <text>L-fucose = L-fuculose</text>
        <dbReference type="Rhea" id="RHEA:17233"/>
        <dbReference type="ChEBI" id="CHEBI:2181"/>
        <dbReference type="ChEBI" id="CHEBI:17617"/>
        <dbReference type="EC" id="5.3.1.25"/>
    </reaction>
</comment>
<dbReference type="EMBL" id="CP002902">
    <property type="protein sequence ID" value="AEJ42639.1"/>
    <property type="molecule type" value="Genomic_DNA"/>
</dbReference>
<sequence>MGTGRAPVPTQGVIRMQFNLKIGIRPIVDGRFGGIRESLEPITMQMAHRVGELLRTHVRKPDGSPVECLVPDFCIGGVAEAVKADKWFASQGVAAVISVTPSWCYPLETIFRDRTIPQAIWGFNGTERPGAVYLSAAVAALSTLGIPVFAIYGSDVQDVNDATLPADVQRKLIQFAKAATSVAAMKDKSYLSVGYVSMGIAGCLIDESFFSDYLGMRVEYVDMTEFVRRIERGIFDPDELERALKWVQKYCKEGDDRNPPAERRSKAQKDRDWEFVVKMTLIMKDLIEGNDRLKGLGYPEESFGHAAIAAGFQGQRSWSDHFPISDFMESILCSSFDWNGPRRPYIVATENDSLNAVSMLFGYLLTGTAQIFADVRTYWSPESIQRATGWKPTGQSENGFLHLINSGPAALDGTGAATRDGKPVIKPFWEMTEQDIESCLESVTWCPAYDYFKNGGFSCRYVTKGGMPVTIIRLNRIRGVGPVLQLAEGYTIDLPPEVSRTIDERTNPTWPSTWFVPKLTGSGAFESVYTVMDNWGSNHCAICYGHIGSELITLASMLRIPVPMHNVESSRIFRPRVWSQFGHDDGIGADFRACAAFGPLYA</sequence>
<keyword evidence="3 7" id="KW-0464">Manganese</keyword>
<keyword evidence="4 7" id="KW-0413">Isomerase</keyword>
<dbReference type="Gene3D" id="3.40.275.10">
    <property type="entry name" value="L-fucose Isomerase, Chain A, domain 2"/>
    <property type="match status" value="1"/>
</dbReference>
<evidence type="ECO:0000259" key="10">
    <source>
        <dbReference type="Pfam" id="PF07882"/>
    </source>
</evidence>
<dbReference type="KEGG" id="aad:TC41_0681"/>
<comment type="function">
    <text evidence="7">Converts the aldose L-fucose into the corresponding ketose L-fuculose.</text>
</comment>
<dbReference type="NCBIfam" id="TIGR01089">
    <property type="entry name" value="fucI"/>
    <property type="match status" value="1"/>
</dbReference>
<dbReference type="InterPro" id="IPR038392">
    <property type="entry name" value="Fucose_isomerase_dom2_sf"/>
</dbReference>
<feature type="domain" description="L-fucose isomerase N-terminal-1" evidence="9">
    <location>
        <begin position="21"/>
        <end position="187"/>
    </location>
</feature>
<evidence type="ECO:0000259" key="9">
    <source>
        <dbReference type="Pfam" id="PF07881"/>
    </source>
</evidence>
<dbReference type="PANTHER" id="PTHR37840">
    <property type="entry name" value="L-FUCOSE ISOMERASE"/>
    <property type="match status" value="1"/>
</dbReference>
<dbReference type="GO" id="GO:0019571">
    <property type="term" value="P:D-arabinose catabolic process"/>
    <property type="evidence" value="ECO:0007669"/>
    <property type="project" value="TreeGrafter"/>
</dbReference>
<dbReference type="GO" id="GO:0008736">
    <property type="term" value="F:L-fucose isomerase activity"/>
    <property type="evidence" value="ECO:0007669"/>
    <property type="project" value="UniProtKB-UniRule"/>
</dbReference>
<feature type="binding site" evidence="7">
    <location>
        <position position="350"/>
    </location>
    <ligand>
        <name>Mn(2+)</name>
        <dbReference type="ChEBI" id="CHEBI:29035"/>
    </ligand>
</feature>
<comment type="pathway">
    <text evidence="7">Carbohydrate degradation; L-fucose degradation; L-lactaldehyde and glycerone phosphate from L-fucose: step 1/3.</text>
</comment>
<protein>
    <recommendedName>
        <fullName evidence="7">L-fucose isomerase</fullName>
        <shortName evidence="7">FucIase</shortName>
        <ecNumber evidence="7">5.3.1.25</ecNumber>
    </recommendedName>
    <alternativeName>
        <fullName evidence="7">6-deoxy-L-galactose isomerase</fullName>
    </alternativeName>
</protein>
<dbReference type="GO" id="GO:0042355">
    <property type="term" value="P:L-fucose catabolic process"/>
    <property type="evidence" value="ECO:0007669"/>
    <property type="project" value="UniProtKB-UniRule"/>
</dbReference>
<comment type="similarity">
    <text evidence="7">Belongs to the L-fucose isomerase family.</text>
</comment>